<proteinExistence type="predicted"/>
<dbReference type="EMBL" id="CP036262">
    <property type="protein sequence ID" value="QDS95821.1"/>
    <property type="molecule type" value="Genomic_DNA"/>
</dbReference>
<dbReference type="Gene3D" id="3.90.1210.10">
    <property type="entry name" value="Antifreeze-like/N-acetylneuraminic acid synthase C-terminal domain"/>
    <property type="match status" value="1"/>
</dbReference>
<organism evidence="2 3">
    <name type="scientific">Roseimaritima multifibrata</name>
    <dbReference type="NCBI Taxonomy" id="1930274"/>
    <lineage>
        <taxon>Bacteria</taxon>
        <taxon>Pseudomonadati</taxon>
        <taxon>Planctomycetota</taxon>
        <taxon>Planctomycetia</taxon>
        <taxon>Pirellulales</taxon>
        <taxon>Pirellulaceae</taxon>
        <taxon>Roseimaritima</taxon>
    </lineage>
</organism>
<dbReference type="Proteomes" id="UP000320672">
    <property type="component" value="Chromosome"/>
</dbReference>
<dbReference type="InterPro" id="IPR036732">
    <property type="entry name" value="AFP_Neu5c_C_sf"/>
</dbReference>
<gene>
    <name evidence="2" type="primary">neuB_1</name>
    <name evidence="2" type="ORF">FF011L_46220</name>
</gene>
<dbReference type="RefSeq" id="WP_145354050.1">
    <property type="nucleotide sequence ID" value="NZ_CP036262.1"/>
</dbReference>
<sequence>MPLSIEIAGRKVGPGNPCFIIAEAGVNHNGSTELAIELIDAAADAGADAVKFQTFNAQKLASANAPQADYQRLAAKKIETQLQMLQRLELSAEAHRTLIEHCQKRNIVFLSTPFEEESATFLDTLDVPAFKIPSGEITNLPFLAHVARTGRPMIVSTGMCNLGEVEEAVGAIEATGHCQMVLLHCVSNYPANPADVNLRAMLTLQAAFNLPVGYSDHTLGTAVGTASVALGACVLEKHFTLDCNLPGPDHQASIEPAELKYLVQAIRVVESAMGDGRKTPVSNESNTSAVARKSLVAANNIAAGDEITEALLAIKRPGNGLPPKMKSFVVARRARVDIAAGELLRLEDIE</sequence>
<evidence type="ECO:0000259" key="1">
    <source>
        <dbReference type="PROSITE" id="PS50844"/>
    </source>
</evidence>
<evidence type="ECO:0000313" key="3">
    <source>
        <dbReference type="Proteomes" id="UP000320672"/>
    </source>
</evidence>
<dbReference type="SUPFAM" id="SSF51569">
    <property type="entry name" value="Aldolase"/>
    <property type="match status" value="1"/>
</dbReference>
<dbReference type="Gene3D" id="3.20.20.70">
    <property type="entry name" value="Aldolase class I"/>
    <property type="match status" value="1"/>
</dbReference>
<dbReference type="GO" id="GO:0016051">
    <property type="term" value="P:carbohydrate biosynthetic process"/>
    <property type="evidence" value="ECO:0007669"/>
    <property type="project" value="InterPro"/>
</dbReference>
<dbReference type="OrthoDB" id="9814210at2"/>
<feature type="domain" description="AFP-like" evidence="1">
    <location>
        <begin position="294"/>
        <end position="350"/>
    </location>
</feature>
<dbReference type="PROSITE" id="PS50844">
    <property type="entry name" value="AFP_LIKE"/>
    <property type="match status" value="1"/>
</dbReference>
<dbReference type="AlphaFoldDB" id="A0A517MLR4"/>
<dbReference type="InterPro" id="IPR020007">
    <property type="entry name" value="NeuB/NeuA"/>
</dbReference>
<dbReference type="InterPro" id="IPR013974">
    <property type="entry name" value="SAF"/>
</dbReference>
<dbReference type="SUPFAM" id="SSF51269">
    <property type="entry name" value="AFP III-like domain"/>
    <property type="match status" value="1"/>
</dbReference>
<dbReference type="GO" id="GO:0047444">
    <property type="term" value="F:N-acylneuraminate-9-phosphate synthase activity"/>
    <property type="evidence" value="ECO:0007669"/>
    <property type="project" value="TreeGrafter"/>
</dbReference>
<dbReference type="InterPro" id="IPR051690">
    <property type="entry name" value="PseI-like"/>
</dbReference>
<dbReference type="InterPro" id="IPR057736">
    <property type="entry name" value="SAF_PseI/NeuA/NeuB"/>
</dbReference>
<dbReference type="NCBIfam" id="TIGR03569">
    <property type="entry name" value="NeuB_NnaB"/>
    <property type="match status" value="1"/>
</dbReference>
<dbReference type="PANTHER" id="PTHR42966">
    <property type="entry name" value="N-ACETYLNEURAMINATE SYNTHASE"/>
    <property type="match status" value="1"/>
</dbReference>
<dbReference type="SMART" id="SM00858">
    <property type="entry name" value="SAF"/>
    <property type="match status" value="1"/>
</dbReference>
<protein>
    <submittedName>
        <fullName evidence="2">N,N'-diacetyllegionaminic acid synthase</fullName>
        <ecNumber evidence="2">2.5.1.101</ecNumber>
    </submittedName>
</protein>
<dbReference type="EC" id="2.5.1.101" evidence="2"/>
<accession>A0A517MLR4</accession>
<dbReference type="InterPro" id="IPR013132">
    <property type="entry name" value="PseI/NeuA/B-like_N"/>
</dbReference>
<dbReference type="InterPro" id="IPR006190">
    <property type="entry name" value="SAF_AFP_Neu5Ac"/>
</dbReference>
<name>A0A517MLR4_9BACT</name>
<dbReference type="KEGG" id="rml:FF011L_46220"/>
<reference evidence="2 3" key="1">
    <citation type="submission" date="2019-02" db="EMBL/GenBank/DDBJ databases">
        <title>Deep-cultivation of Planctomycetes and their phenomic and genomic characterization uncovers novel biology.</title>
        <authorList>
            <person name="Wiegand S."/>
            <person name="Jogler M."/>
            <person name="Boedeker C."/>
            <person name="Pinto D."/>
            <person name="Vollmers J."/>
            <person name="Rivas-Marin E."/>
            <person name="Kohn T."/>
            <person name="Peeters S.H."/>
            <person name="Heuer A."/>
            <person name="Rast P."/>
            <person name="Oberbeckmann S."/>
            <person name="Bunk B."/>
            <person name="Jeske O."/>
            <person name="Meyerdierks A."/>
            <person name="Storesund J.E."/>
            <person name="Kallscheuer N."/>
            <person name="Luecker S."/>
            <person name="Lage O.M."/>
            <person name="Pohl T."/>
            <person name="Merkel B.J."/>
            <person name="Hornburger P."/>
            <person name="Mueller R.-W."/>
            <person name="Bruemmer F."/>
            <person name="Labrenz M."/>
            <person name="Spormann A.M."/>
            <person name="Op den Camp H."/>
            <person name="Overmann J."/>
            <person name="Amann R."/>
            <person name="Jetten M.S.M."/>
            <person name="Mascher T."/>
            <person name="Medema M.H."/>
            <person name="Devos D.P."/>
            <person name="Kaster A.-K."/>
            <person name="Ovreas L."/>
            <person name="Rohde M."/>
            <person name="Galperin M.Y."/>
            <person name="Jogler C."/>
        </authorList>
    </citation>
    <scope>NUCLEOTIDE SEQUENCE [LARGE SCALE GENOMIC DNA]</scope>
    <source>
        <strain evidence="2 3">FF011L</strain>
    </source>
</reference>
<dbReference type="Pfam" id="PF03102">
    <property type="entry name" value="NeuB"/>
    <property type="match status" value="1"/>
</dbReference>
<dbReference type="PANTHER" id="PTHR42966:SF1">
    <property type="entry name" value="SIALIC ACID SYNTHASE"/>
    <property type="match status" value="1"/>
</dbReference>
<keyword evidence="3" id="KW-1185">Reference proteome</keyword>
<dbReference type="CDD" id="cd11615">
    <property type="entry name" value="SAF_NeuB_like"/>
    <property type="match status" value="1"/>
</dbReference>
<evidence type="ECO:0000313" key="2">
    <source>
        <dbReference type="EMBL" id="QDS95821.1"/>
    </source>
</evidence>
<dbReference type="InterPro" id="IPR013785">
    <property type="entry name" value="Aldolase_TIM"/>
</dbReference>
<dbReference type="Pfam" id="PF08666">
    <property type="entry name" value="SAF"/>
    <property type="match status" value="1"/>
</dbReference>
<keyword evidence="2" id="KW-0808">Transferase</keyword>